<proteinExistence type="predicted"/>
<dbReference type="InParanoid" id="G3HN67"/>
<evidence type="ECO:0000313" key="2">
    <source>
        <dbReference type="EMBL" id="EGV92567.1"/>
    </source>
</evidence>
<gene>
    <name evidence="2" type="ORF">I79_012200</name>
</gene>
<accession>G3HN67</accession>
<sequence>MPIIAAFRSWKQDDQDFKASLGVHETVPYPKRKKRTNKTSGTLPFTHLSCTFSRLTSQQPCEVGSTSSHGTDKKVNLQAIN</sequence>
<feature type="region of interest" description="Disordered" evidence="1">
    <location>
        <begin position="60"/>
        <end position="81"/>
    </location>
</feature>
<dbReference type="EMBL" id="JH000537">
    <property type="protein sequence ID" value="EGV92567.1"/>
    <property type="molecule type" value="Genomic_DNA"/>
</dbReference>
<feature type="compositionally biased region" description="Polar residues" evidence="1">
    <location>
        <begin position="60"/>
        <end position="69"/>
    </location>
</feature>
<protein>
    <submittedName>
        <fullName evidence="2">Uncharacterized protein</fullName>
    </submittedName>
</protein>
<dbReference type="AlphaFoldDB" id="G3HN67"/>
<name>G3HN67_CRIGR</name>
<evidence type="ECO:0000256" key="1">
    <source>
        <dbReference type="SAM" id="MobiDB-lite"/>
    </source>
</evidence>
<dbReference type="Proteomes" id="UP000001075">
    <property type="component" value="Unassembled WGS sequence"/>
</dbReference>
<reference evidence="3" key="1">
    <citation type="journal article" date="2011" name="Nat. Biotechnol.">
        <title>The genomic sequence of the Chinese hamster ovary (CHO)-K1 cell line.</title>
        <authorList>
            <person name="Xu X."/>
            <person name="Nagarajan H."/>
            <person name="Lewis N.E."/>
            <person name="Pan S."/>
            <person name="Cai Z."/>
            <person name="Liu X."/>
            <person name="Chen W."/>
            <person name="Xie M."/>
            <person name="Wang W."/>
            <person name="Hammond S."/>
            <person name="Andersen M.R."/>
            <person name="Neff N."/>
            <person name="Passarelli B."/>
            <person name="Koh W."/>
            <person name="Fan H.C."/>
            <person name="Wang J."/>
            <person name="Gui Y."/>
            <person name="Lee K.H."/>
            <person name="Betenbaugh M.J."/>
            <person name="Quake S.R."/>
            <person name="Famili I."/>
            <person name="Palsson B.O."/>
            <person name="Wang J."/>
        </authorList>
    </citation>
    <scope>NUCLEOTIDE SEQUENCE [LARGE SCALE GENOMIC DNA]</scope>
    <source>
        <strain evidence="3">CHO K1 cell line</strain>
    </source>
</reference>
<evidence type="ECO:0000313" key="3">
    <source>
        <dbReference type="Proteomes" id="UP000001075"/>
    </source>
</evidence>
<organism evidence="2 3">
    <name type="scientific">Cricetulus griseus</name>
    <name type="common">Chinese hamster</name>
    <name type="synonym">Cricetulus barabensis griseus</name>
    <dbReference type="NCBI Taxonomy" id="10029"/>
    <lineage>
        <taxon>Eukaryota</taxon>
        <taxon>Metazoa</taxon>
        <taxon>Chordata</taxon>
        <taxon>Craniata</taxon>
        <taxon>Vertebrata</taxon>
        <taxon>Euteleostomi</taxon>
        <taxon>Mammalia</taxon>
        <taxon>Eutheria</taxon>
        <taxon>Euarchontoglires</taxon>
        <taxon>Glires</taxon>
        <taxon>Rodentia</taxon>
        <taxon>Myomorpha</taxon>
        <taxon>Muroidea</taxon>
        <taxon>Cricetidae</taxon>
        <taxon>Cricetinae</taxon>
        <taxon>Cricetulus</taxon>
    </lineage>
</organism>